<gene>
    <name evidence="1" type="ORF">K1T71_011946</name>
</gene>
<keyword evidence="2" id="KW-1185">Reference proteome</keyword>
<accession>A0ACC1CMT6</accession>
<protein>
    <submittedName>
        <fullName evidence="1">Uncharacterized protein</fullName>
    </submittedName>
</protein>
<dbReference type="EMBL" id="CM034407">
    <property type="protein sequence ID" value="KAJ0172807.1"/>
    <property type="molecule type" value="Genomic_DNA"/>
</dbReference>
<proteinExistence type="predicted"/>
<evidence type="ECO:0000313" key="1">
    <source>
        <dbReference type="EMBL" id="KAJ0172807.1"/>
    </source>
</evidence>
<reference evidence="1 2" key="1">
    <citation type="journal article" date="2021" name="Front. Genet.">
        <title>Chromosome-Level Genome Assembly Reveals Significant Gene Expansion in the Toll and IMD Signaling Pathways of Dendrolimus kikuchii.</title>
        <authorList>
            <person name="Zhou J."/>
            <person name="Wu P."/>
            <person name="Xiong Z."/>
            <person name="Liu N."/>
            <person name="Zhao N."/>
            <person name="Ji M."/>
            <person name="Qiu Y."/>
            <person name="Yang B."/>
        </authorList>
    </citation>
    <scope>NUCLEOTIDE SEQUENCE [LARGE SCALE GENOMIC DNA]</scope>
    <source>
        <strain evidence="1">Ann1</strain>
    </source>
</reference>
<organism evidence="1 2">
    <name type="scientific">Dendrolimus kikuchii</name>
    <dbReference type="NCBI Taxonomy" id="765133"/>
    <lineage>
        <taxon>Eukaryota</taxon>
        <taxon>Metazoa</taxon>
        <taxon>Ecdysozoa</taxon>
        <taxon>Arthropoda</taxon>
        <taxon>Hexapoda</taxon>
        <taxon>Insecta</taxon>
        <taxon>Pterygota</taxon>
        <taxon>Neoptera</taxon>
        <taxon>Endopterygota</taxon>
        <taxon>Lepidoptera</taxon>
        <taxon>Glossata</taxon>
        <taxon>Ditrysia</taxon>
        <taxon>Bombycoidea</taxon>
        <taxon>Lasiocampidae</taxon>
        <taxon>Dendrolimus</taxon>
    </lineage>
</organism>
<dbReference type="Proteomes" id="UP000824533">
    <property type="component" value="Linkage Group LG21"/>
</dbReference>
<evidence type="ECO:0000313" key="2">
    <source>
        <dbReference type="Proteomes" id="UP000824533"/>
    </source>
</evidence>
<name>A0ACC1CMT6_9NEOP</name>
<sequence length="568" mass="66165">MDLSENIINEFEDITQSNTSDRPAKKVNKITKIGIITSLDEFAQNSTLHGLRFIVDRTLNYVEKLFWLIVVIVSIVMCSFLIHNMWFKWQSNPIIITMNENLVPVDSVYYPSLTICPQIKIKKNSYDFETERNNYQQVMWSGYNETPSHKIRLSKVVDIAYMCDADVWDGLMNFPMPYHTVNIDNIRDVALDFEDIFKTCEWNTNSIPCDTLYQKVITQEGVCFTMNALNADEIIRGKTLRNKLYLPNKRYRQNLSTSVYPFKGSVNDASAEFAMTLKEYFDYDDKSCRRYSTGFYVYLQDPADMPQATIHSYVVKPNQIVSLALKLDSVSTSEDLKLYSIQTRQCYFPDEPYLKFFRTYTESNCRLECFANYTKQLCGCATFYMPRGNATPICDSSEMYCVNIAEILLYGYITKQTVDLLKELYSYLNKYTDQYLSTQGREFADACKCLPTCNTVNYDADVMEIDYDFEYYFNSFCNRLENCDTYNESYKYAKIEWIFKRHSFVGMTRTSIFGVTDFIAQCGGLLGLFLGFSFLTAVEIIYYVTLRLGCIIRREKLSKTLNERDLTV</sequence>
<comment type="caution">
    <text evidence="1">The sequence shown here is derived from an EMBL/GenBank/DDBJ whole genome shotgun (WGS) entry which is preliminary data.</text>
</comment>